<protein>
    <submittedName>
        <fullName evidence="1">Uncharacterized protein</fullName>
    </submittedName>
</protein>
<organism evidence="1 2">
    <name type="scientific">candidate division KSB3 bacterium</name>
    <dbReference type="NCBI Taxonomy" id="2044937"/>
    <lineage>
        <taxon>Bacteria</taxon>
        <taxon>candidate division KSB3</taxon>
    </lineage>
</organism>
<evidence type="ECO:0000313" key="2">
    <source>
        <dbReference type="Proteomes" id="UP000649604"/>
    </source>
</evidence>
<gene>
    <name evidence="1" type="ORF">GF339_15320</name>
</gene>
<dbReference type="AlphaFoldDB" id="A0A9D5JXV1"/>
<comment type="caution">
    <text evidence="1">The sequence shown here is derived from an EMBL/GenBank/DDBJ whole genome shotgun (WGS) entry which is preliminary data.</text>
</comment>
<dbReference type="Proteomes" id="UP000649604">
    <property type="component" value="Unassembled WGS sequence"/>
</dbReference>
<proteinExistence type="predicted"/>
<reference evidence="1" key="1">
    <citation type="submission" date="2019-11" db="EMBL/GenBank/DDBJ databases">
        <title>Microbial mats filling the niche in hypersaline microbial mats.</title>
        <authorList>
            <person name="Wong H.L."/>
            <person name="Macleod F.I."/>
            <person name="White R.A. III"/>
            <person name="Burns B.P."/>
        </authorList>
    </citation>
    <scope>NUCLEOTIDE SEQUENCE</scope>
    <source>
        <strain evidence="1">Rbin_158</strain>
    </source>
</reference>
<name>A0A9D5JXV1_9BACT</name>
<sequence>MRHPKIAHSIHKNDLLRKHQEQQDAMQQLQDTAFREATRFAAILVEEFGVRKVVLVGPLTYGQFQPGMAIELAVEGISVEAYAPALAYLKQISPFRVDLITIEYADSWTQRSIAKTGKVLAQK</sequence>
<evidence type="ECO:0000313" key="1">
    <source>
        <dbReference type="EMBL" id="MBD3325956.1"/>
    </source>
</evidence>
<dbReference type="EMBL" id="WJJP01000504">
    <property type="protein sequence ID" value="MBD3325956.1"/>
    <property type="molecule type" value="Genomic_DNA"/>
</dbReference>
<accession>A0A9D5JXV1</accession>